<dbReference type="InterPro" id="IPR055356">
    <property type="entry name" value="ZP-N"/>
</dbReference>
<dbReference type="InterPro" id="IPR035914">
    <property type="entry name" value="Sperma_CUB_dom_sf"/>
</dbReference>
<reference evidence="8 9" key="1">
    <citation type="submission" date="2019-09" db="EMBL/GenBank/DDBJ databases">
        <title>Bird 10,000 Genomes (B10K) Project - Family phase.</title>
        <authorList>
            <person name="Zhang G."/>
        </authorList>
    </citation>
    <scope>NUCLEOTIDE SEQUENCE [LARGE SCALE GENOMIC DNA]</scope>
    <source>
        <strain evidence="8">B10K-DU-017-25</strain>
        <tissue evidence="8">Mixed tissue sample</tissue>
    </source>
</reference>
<keyword evidence="9" id="KW-1185">Reference proteome</keyword>
<evidence type="ECO:0000313" key="9">
    <source>
        <dbReference type="Proteomes" id="UP000517892"/>
    </source>
</evidence>
<dbReference type="PRINTS" id="PR00023">
    <property type="entry name" value="ZPELLUCIDA"/>
</dbReference>
<dbReference type="InterPro" id="IPR001507">
    <property type="entry name" value="ZP_dom"/>
</dbReference>
<evidence type="ECO:0000259" key="7">
    <source>
        <dbReference type="PROSITE" id="PS51034"/>
    </source>
</evidence>
<proteinExistence type="predicted"/>
<keyword evidence="3" id="KW-1015">Disulfide bond</keyword>
<evidence type="ECO:0000256" key="4">
    <source>
        <dbReference type="ARBA" id="ARBA00023180"/>
    </source>
</evidence>
<dbReference type="PROSITE" id="PS01180">
    <property type="entry name" value="CUB"/>
    <property type="match status" value="1"/>
</dbReference>
<dbReference type="PROSITE" id="PS51034">
    <property type="entry name" value="ZP_2"/>
    <property type="match status" value="1"/>
</dbReference>
<dbReference type="FunFam" id="2.60.120.290:FF:000004">
    <property type="entry name" value="Metalloendopeptidase"/>
    <property type="match status" value="1"/>
</dbReference>
<sequence length="396" mass="44351">CGGSISNSSGILQSPSYPGRYPNNADCVWEIQVENNFRITLTFRDVVMQGGGCQYDYVEVYDGPQRSSPLLGRLCSGFFPTYTSSSNMMTVRFHSDSSHTFRGFQAHYSSIPADHNTTLLCLPDYMHAVVSRGYLESLGYSAQMVTLSDSGCRPTVTSHEVIFNIPYNSCGTVREESDDTINYSNMIKITPSGYIIKRKKDIHIHISCKMLENTWVQVMYVADDVTDVNEKQFGRYDMNITFYESPSFLRPVYDSPYYIDLNQILFLQASVHSSDSNLTVSVDTCVASPDPRDFNTVVYPIIKDGCSRDPSYATYSSSDSRSARFGFSAFEFISRHRSVFLRCQLLVCRLGDLSSRCHQGCGRRSRRDAGSAEDRVSVVLGPLQLREGAAQSRNSG</sequence>
<dbReference type="SMART" id="SM00042">
    <property type="entry name" value="CUB"/>
    <property type="match status" value="1"/>
</dbReference>
<dbReference type="Pfam" id="PF00100">
    <property type="entry name" value="Zona_pellucida"/>
    <property type="match status" value="1"/>
</dbReference>
<keyword evidence="4" id="KW-0325">Glycoprotein</keyword>
<dbReference type="InterPro" id="IPR000859">
    <property type="entry name" value="CUB_dom"/>
</dbReference>
<organism evidence="8 9">
    <name type="scientific">Centropus unirufus</name>
    <dbReference type="NCBI Taxonomy" id="1118519"/>
    <lineage>
        <taxon>Eukaryota</taxon>
        <taxon>Metazoa</taxon>
        <taxon>Chordata</taxon>
        <taxon>Craniata</taxon>
        <taxon>Vertebrata</taxon>
        <taxon>Euteleostomi</taxon>
        <taxon>Archelosauria</taxon>
        <taxon>Archosauria</taxon>
        <taxon>Dinosauria</taxon>
        <taxon>Saurischia</taxon>
        <taxon>Theropoda</taxon>
        <taxon>Coelurosauria</taxon>
        <taxon>Aves</taxon>
        <taxon>Neognathae</taxon>
        <taxon>Neoaves</taxon>
        <taxon>Otidimorphae</taxon>
        <taxon>Cuculiformes</taxon>
        <taxon>Centropidae</taxon>
        <taxon>Centropus</taxon>
    </lineage>
</organism>
<comment type="caution">
    <text evidence="5">Lacks conserved residue(s) required for the propagation of feature annotation.</text>
</comment>
<dbReference type="EMBL" id="VYZI01000342">
    <property type="protein sequence ID" value="NWR76385.1"/>
    <property type="molecule type" value="Genomic_DNA"/>
</dbReference>
<keyword evidence="1" id="KW-0732">Signal</keyword>
<feature type="domain" description="CUB" evidence="6">
    <location>
        <begin position="1"/>
        <end position="111"/>
    </location>
</feature>
<feature type="non-terminal residue" evidence="8">
    <location>
        <position position="396"/>
    </location>
</feature>
<evidence type="ECO:0000256" key="1">
    <source>
        <dbReference type="ARBA" id="ARBA00022729"/>
    </source>
</evidence>
<evidence type="ECO:0000256" key="5">
    <source>
        <dbReference type="PROSITE-ProRule" id="PRU00059"/>
    </source>
</evidence>
<dbReference type="Pfam" id="PF00431">
    <property type="entry name" value="CUB"/>
    <property type="match status" value="1"/>
</dbReference>
<dbReference type="AlphaFoldDB" id="A0A7K4ZY91"/>
<evidence type="ECO:0000256" key="2">
    <source>
        <dbReference type="ARBA" id="ARBA00022737"/>
    </source>
</evidence>
<gene>
    <name evidence="8" type="primary">Dmbt1_1</name>
    <name evidence="8" type="ORF">CENUNI_R03616</name>
</gene>
<feature type="domain" description="ZP" evidence="7">
    <location>
        <begin position="120"/>
        <end position="364"/>
    </location>
</feature>
<dbReference type="CDD" id="cd00041">
    <property type="entry name" value="CUB"/>
    <property type="match status" value="1"/>
</dbReference>
<comment type="caution">
    <text evidence="8">The sequence shown here is derived from an EMBL/GenBank/DDBJ whole genome shotgun (WGS) entry which is preliminary data.</text>
</comment>
<dbReference type="Proteomes" id="UP000517892">
    <property type="component" value="Unassembled WGS sequence"/>
</dbReference>
<dbReference type="Gene3D" id="2.60.40.4100">
    <property type="entry name" value="Zona pellucida, ZP-C domain"/>
    <property type="match status" value="1"/>
</dbReference>
<dbReference type="InterPro" id="IPR048290">
    <property type="entry name" value="ZP_chr"/>
</dbReference>
<dbReference type="InterPro" id="IPR042235">
    <property type="entry name" value="ZP-C_dom"/>
</dbReference>
<evidence type="ECO:0000259" key="6">
    <source>
        <dbReference type="PROSITE" id="PS01180"/>
    </source>
</evidence>
<dbReference type="Gene3D" id="2.60.40.3210">
    <property type="entry name" value="Zona pellucida, ZP-N domain"/>
    <property type="match status" value="1"/>
</dbReference>
<name>A0A7K4ZY91_9AVES</name>
<dbReference type="Pfam" id="PF23344">
    <property type="entry name" value="ZP-N"/>
    <property type="match status" value="1"/>
</dbReference>
<dbReference type="FunFam" id="2.60.40.4100:FF:000005">
    <property type="entry name" value="Deleted in malignant brain tumors 1"/>
    <property type="match status" value="1"/>
</dbReference>
<dbReference type="InterPro" id="IPR055355">
    <property type="entry name" value="ZP-C"/>
</dbReference>
<protein>
    <submittedName>
        <fullName evidence="8">DMBT1 protein</fullName>
    </submittedName>
</protein>
<dbReference type="Gene3D" id="2.60.120.290">
    <property type="entry name" value="Spermadhesin, CUB domain"/>
    <property type="match status" value="1"/>
</dbReference>
<keyword evidence="2" id="KW-0677">Repeat</keyword>
<accession>A0A7K4ZY91</accession>
<dbReference type="OrthoDB" id="10063988at2759"/>
<dbReference type="PANTHER" id="PTHR14002">
    <property type="entry name" value="ENDOGLIN/TGF-BETA RECEPTOR TYPE III"/>
    <property type="match status" value="1"/>
</dbReference>
<evidence type="ECO:0000313" key="8">
    <source>
        <dbReference type="EMBL" id="NWR76385.1"/>
    </source>
</evidence>
<dbReference type="SUPFAM" id="SSF49854">
    <property type="entry name" value="Spermadhesin, CUB domain"/>
    <property type="match status" value="1"/>
</dbReference>
<dbReference type="SMART" id="SM00241">
    <property type="entry name" value="ZP"/>
    <property type="match status" value="1"/>
</dbReference>
<dbReference type="PANTHER" id="PTHR14002:SF38">
    <property type="entry name" value="CUB AND ZONA PELLUCIDA-LIKE DOMAIN-CONTAINING PROTEIN 1"/>
    <property type="match status" value="1"/>
</dbReference>
<feature type="non-terminal residue" evidence="8">
    <location>
        <position position="1"/>
    </location>
</feature>
<evidence type="ECO:0000256" key="3">
    <source>
        <dbReference type="ARBA" id="ARBA00023157"/>
    </source>
</evidence>